<dbReference type="AlphaFoldDB" id="A0A9D2P5P2"/>
<reference evidence="2" key="1">
    <citation type="journal article" date="2021" name="PeerJ">
        <title>Extensive microbial diversity within the chicken gut microbiome revealed by metagenomics and culture.</title>
        <authorList>
            <person name="Gilroy R."/>
            <person name="Ravi A."/>
            <person name="Getino M."/>
            <person name="Pursley I."/>
            <person name="Horton D.L."/>
            <person name="Alikhan N.F."/>
            <person name="Baker D."/>
            <person name="Gharbi K."/>
            <person name="Hall N."/>
            <person name="Watson M."/>
            <person name="Adriaenssens E.M."/>
            <person name="Foster-Nyarko E."/>
            <person name="Jarju S."/>
            <person name="Secka A."/>
            <person name="Antonio M."/>
            <person name="Oren A."/>
            <person name="Chaudhuri R.R."/>
            <person name="La Ragione R."/>
            <person name="Hildebrand F."/>
            <person name="Pallen M.J."/>
        </authorList>
    </citation>
    <scope>NUCLEOTIDE SEQUENCE</scope>
    <source>
        <strain evidence="2">CHK165-2605</strain>
    </source>
</reference>
<dbReference type="InterPro" id="IPR036390">
    <property type="entry name" value="WH_DNA-bd_sf"/>
</dbReference>
<dbReference type="EMBL" id="DWWI01000145">
    <property type="protein sequence ID" value="HJC43340.1"/>
    <property type="molecule type" value="Genomic_DNA"/>
</dbReference>
<dbReference type="SUPFAM" id="SSF46785">
    <property type="entry name" value="Winged helix' DNA-binding domain"/>
    <property type="match status" value="1"/>
</dbReference>
<dbReference type="Pfam" id="PF06970">
    <property type="entry name" value="RepA_N"/>
    <property type="match status" value="1"/>
</dbReference>
<organism evidence="2 3">
    <name type="scientific">Candidatus Mediterraneibacter gallistercoris</name>
    <dbReference type="NCBI Taxonomy" id="2838671"/>
    <lineage>
        <taxon>Bacteria</taxon>
        <taxon>Bacillati</taxon>
        <taxon>Bacillota</taxon>
        <taxon>Clostridia</taxon>
        <taxon>Lachnospirales</taxon>
        <taxon>Lachnospiraceae</taxon>
        <taxon>Mediterraneibacter</taxon>
    </lineage>
</organism>
<evidence type="ECO:0000313" key="3">
    <source>
        <dbReference type="Proteomes" id="UP000823895"/>
    </source>
</evidence>
<evidence type="ECO:0000313" key="2">
    <source>
        <dbReference type="EMBL" id="HJC43340.1"/>
    </source>
</evidence>
<feature type="domain" description="Replication initiator A N-terminal" evidence="1">
    <location>
        <begin position="13"/>
        <end position="82"/>
    </location>
</feature>
<proteinExistence type="predicted"/>
<accession>A0A9D2P5P2</accession>
<sequence length="237" mass="27608">MTEFLTQDSQFANYMVFPKFLLDRETLSETAKILYMLLLDRARLSQKNDGWTDEKGHVFIYFPITALAETIHKSEMTVKTALNALEKEQLISRKRQGIGLPNRIYVKYPADTGLTDRKLSTKEKEFCPPERQKNVCQTDTKLSGNKNESNKTKEISEKSKERTAYGAYHNVFLNMDELTELQSEIPNYQEYIEKLSSYMASTGRQYQNHAATIRSWTLRDRPSLSKRNYECKEDESL</sequence>
<dbReference type="Proteomes" id="UP000823895">
    <property type="component" value="Unassembled WGS sequence"/>
</dbReference>
<gene>
    <name evidence="2" type="ORF">H9756_06620</name>
</gene>
<evidence type="ECO:0000259" key="1">
    <source>
        <dbReference type="Pfam" id="PF06970"/>
    </source>
</evidence>
<name>A0A9D2P5P2_9FIRM</name>
<reference evidence="2" key="2">
    <citation type="submission" date="2021-04" db="EMBL/GenBank/DDBJ databases">
        <authorList>
            <person name="Gilroy R."/>
        </authorList>
    </citation>
    <scope>NUCLEOTIDE SEQUENCE</scope>
    <source>
        <strain evidence="2">CHK165-2605</strain>
    </source>
</reference>
<protein>
    <submittedName>
        <fullName evidence="2">Replication initiator protein A</fullName>
    </submittedName>
</protein>
<comment type="caution">
    <text evidence="2">The sequence shown here is derived from an EMBL/GenBank/DDBJ whole genome shotgun (WGS) entry which is preliminary data.</text>
</comment>
<dbReference type="InterPro" id="IPR010724">
    <property type="entry name" value="RepA_N"/>
</dbReference>